<keyword evidence="7" id="KW-1185">Reference proteome</keyword>
<accession>A0A3R6IRD3</accession>
<evidence type="ECO:0000256" key="1">
    <source>
        <dbReference type="ARBA" id="ARBA00022737"/>
    </source>
</evidence>
<dbReference type="Pfam" id="PF23914">
    <property type="entry name" value="TPR_CcmH_CycH"/>
    <property type="match status" value="1"/>
</dbReference>
<dbReference type="InterPro" id="IPR011990">
    <property type="entry name" value="TPR-like_helical_dom_sf"/>
</dbReference>
<dbReference type="SUPFAM" id="SSF48452">
    <property type="entry name" value="TPR-like"/>
    <property type="match status" value="3"/>
</dbReference>
<proteinExistence type="predicted"/>
<evidence type="ECO:0000313" key="7">
    <source>
        <dbReference type="Proteomes" id="UP000286598"/>
    </source>
</evidence>
<feature type="signal peptide" evidence="4">
    <location>
        <begin position="1"/>
        <end position="19"/>
    </location>
</feature>
<keyword evidence="1" id="KW-0677">Repeat</keyword>
<dbReference type="Proteomes" id="UP000286598">
    <property type="component" value="Unassembled WGS sequence"/>
</dbReference>
<sequence length="590" mass="68071">MKKTILVAIAVAVVTPLLAIGGARTGTSVDMKCDTMTISADSLLKETPLFDRLYLDAVCRQIAGDSTASALLERCHEMRPDAAEVYYSLAHSYLKQGNDSLARVNMRRAAELQPDNDNYLENVAETYIDQREYDRAIEAYEQLYTHHRDRSDVLELLVRLYNAKKDYHKMLSTIDRMEQADGPSEEISLMRMGIYEQQGDKKNAYRILHALTNDHPNEPSYKVMLGNWLMQHDRKSEAYNWFKSALEDDKQNEFALNSLYDYYRSMGDDTKARQLRDNILFSPQTDIKTKLSMLQQAIRENEQEHGGDSTAVLALFDKIMLTTPRNAELSNLKAMYMRVKKMPQDSINAAYAHTLSFEPDNLSARLTLTQNKWEEKKWNEVVDLCDKGIQYTPEELTYYYFMALAYIQQDKDQKAYEACKRGLNEIDLNKADEPERNMASDMYGIIGDMSYTNQNYDEAFSAYEKAITIYPDNIQVLNNYAYYLSQQNTQLDHAAEMSLRTLKEEPTNATYLDTYAWILFLQKRYDEAKAYVDLTLQNSKNPDKVLLEHAGDIYLMAGDKEKAVSYWKQAIEAGGNKTSLERKIKTRKLK</sequence>
<feature type="chain" id="PRO_5018628423" description="Cytochrome c-type biogenesis protein H TPR domain-containing protein" evidence="4">
    <location>
        <begin position="20"/>
        <end position="590"/>
    </location>
</feature>
<gene>
    <name evidence="6" type="ORF">DW060_10390</name>
</gene>
<dbReference type="AlphaFoldDB" id="A0A3R6IRD3"/>
<feature type="repeat" description="TPR" evidence="3">
    <location>
        <begin position="440"/>
        <end position="473"/>
    </location>
</feature>
<dbReference type="PROSITE" id="PS50005">
    <property type="entry name" value="TPR"/>
    <property type="match status" value="2"/>
</dbReference>
<reference evidence="6 7" key="1">
    <citation type="submission" date="2018-08" db="EMBL/GenBank/DDBJ databases">
        <title>A genome reference for cultivated species of the human gut microbiota.</title>
        <authorList>
            <person name="Zou Y."/>
            <person name="Xue W."/>
            <person name="Luo G."/>
        </authorList>
    </citation>
    <scope>NUCLEOTIDE SEQUENCE [LARGE SCALE GENOMIC DNA]</scope>
    <source>
        <strain evidence="6 7">AF42-9</strain>
    </source>
</reference>
<dbReference type="PANTHER" id="PTHR44227">
    <property type="match status" value="1"/>
</dbReference>
<protein>
    <recommendedName>
        <fullName evidence="5">Cytochrome c-type biogenesis protein H TPR domain-containing protein</fullName>
    </recommendedName>
</protein>
<dbReference type="EMBL" id="QRNO01000060">
    <property type="protein sequence ID" value="RHK48544.1"/>
    <property type="molecule type" value="Genomic_DNA"/>
</dbReference>
<organism evidence="6 7">
    <name type="scientific">Leyella stercorea</name>
    <dbReference type="NCBI Taxonomy" id="363265"/>
    <lineage>
        <taxon>Bacteria</taxon>
        <taxon>Pseudomonadati</taxon>
        <taxon>Bacteroidota</taxon>
        <taxon>Bacteroidia</taxon>
        <taxon>Bacteroidales</taxon>
        <taxon>Prevotellaceae</taxon>
        <taxon>Leyella</taxon>
    </lineage>
</organism>
<dbReference type="Pfam" id="PF13174">
    <property type="entry name" value="TPR_6"/>
    <property type="match status" value="1"/>
</dbReference>
<feature type="domain" description="Cytochrome c-type biogenesis protein H TPR" evidence="5">
    <location>
        <begin position="446"/>
        <end position="539"/>
    </location>
</feature>
<evidence type="ECO:0000256" key="2">
    <source>
        <dbReference type="ARBA" id="ARBA00022803"/>
    </source>
</evidence>
<feature type="repeat" description="TPR" evidence="3">
    <location>
        <begin position="83"/>
        <end position="116"/>
    </location>
</feature>
<evidence type="ECO:0000313" key="6">
    <source>
        <dbReference type="EMBL" id="RHK48544.1"/>
    </source>
</evidence>
<dbReference type="SMART" id="SM00028">
    <property type="entry name" value="TPR"/>
    <property type="match status" value="7"/>
</dbReference>
<dbReference type="PANTHER" id="PTHR44227:SF3">
    <property type="entry name" value="PROTEIN O-MANNOSYL-TRANSFERASE TMTC4"/>
    <property type="match status" value="1"/>
</dbReference>
<dbReference type="OrthoDB" id="9814220at2"/>
<dbReference type="InterPro" id="IPR056413">
    <property type="entry name" value="TPR_CcmH_CycH"/>
</dbReference>
<keyword evidence="4" id="KW-0732">Signal</keyword>
<evidence type="ECO:0000256" key="4">
    <source>
        <dbReference type="SAM" id="SignalP"/>
    </source>
</evidence>
<comment type="caution">
    <text evidence="6">The sequence shown here is derived from an EMBL/GenBank/DDBJ whole genome shotgun (WGS) entry which is preliminary data.</text>
</comment>
<evidence type="ECO:0000256" key="3">
    <source>
        <dbReference type="PROSITE-ProRule" id="PRU00339"/>
    </source>
</evidence>
<name>A0A3R6IRD3_9BACT</name>
<dbReference type="Gene3D" id="1.25.40.10">
    <property type="entry name" value="Tetratricopeptide repeat domain"/>
    <property type="match status" value="4"/>
</dbReference>
<evidence type="ECO:0000259" key="5">
    <source>
        <dbReference type="Pfam" id="PF23914"/>
    </source>
</evidence>
<dbReference type="InterPro" id="IPR019734">
    <property type="entry name" value="TPR_rpt"/>
</dbReference>
<keyword evidence="2 3" id="KW-0802">TPR repeat</keyword>
<dbReference type="InterPro" id="IPR052346">
    <property type="entry name" value="O-mannosyl-transferase_TMTC"/>
</dbReference>
<dbReference type="Pfam" id="PF13176">
    <property type="entry name" value="TPR_7"/>
    <property type="match status" value="1"/>
</dbReference>
<dbReference type="Pfam" id="PF13181">
    <property type="entry name" value="TPR_8"/>
    <property type="match status" value="1"/>
</dbReference>